<sequence length="223" mass="24891">MPIYNAPLKNVDPKETRRYAGLANADFNEQAIVDACNEMTYIAEPRGSWEIYDYDNEQGIVLASPLFKIQGSKILKHLSHSKKVVLLAVTIGGNVENFIAKTFHNGNYSQGMLLDAAATTAVEQTADSLEKNIDAFTRPLGYKRIWRFSPGYGDWDINCQPQMLRLSNAAMIGIHHTDSMMLDPRKSVTAIIGLVPEMDPFSPQKPSCATCQQKNCHSRVKKK</sequence>
<protein>
    <recommendedName>
        <fullName evidence="3">Cobalamin-dependent methionine synthase-like protein</fullName>
    </recommendedName>
</protein>
<dbReference type="Gene3D" id="3.40.109.40">
    <property type="match status" value="1"/>
</dbReference>
<dbReference type="InterPro" id="IPR037010">
    <property type="entry name" value="VitB12-dep_Met_synth_activ_sf"/>
</dbReference>
<evidence type="ECO:0000313" key="1">
    <source>
        <dbReference type="EMBL" id="TCS81863.1"/>
    </source>
</evidence>
<dbReference type="Proteomes" id="UP000295188">
    <property type="component" value="Unassembled WGS sequence"/>
</dbReference>
<dbReference type="EMBL" id="SMAA01000001">
    <property type="protein sequence ID" value="TCS81863.1"/>
    <property type="molecule type" value="Genomic_DNA"/>
</dbReference>
<comment type="caution">
    <text evidence="1">The sequence shown here is derived from an EMBL/GenBank/DDBJ whole genome shotgun (WGS) entry which is preliminary data.</text>
</comment>
<keyword evidence="2" id="KW-1185">Reference proteome</keyword>
<name>A0A4R3KFM6_9FIRM</name>
<dbReference type="OrthoDB" id="9816190at2"/>
<proteinExistence type="predicted"/>
<dbReference type="AlphaFoldDB" id="A0A4R3KFM6"/>
<accession>A0A4R3KFM6</accession>
<gene>
    <name evidence="1" type="ORF">EDC37_10134</name>
</gene>
<dbReference type="GO" id="GO:0008705">
    <property type="term" value="F:methionine synthase activity"/>
    <property type="evidence" value="ECO:0007669"/>
    <property type="project" value="InterPro"/>
</dbReference>
<dbReference type="SUPFAM" id="SSF56507">
    <property type="entry name" value="Methionine synthase activation domain-like"/>
    <property type="match status" value="1"/>
</dbReference>
<dbReference type="RefSeq" id="WP_132546850.1">
    <property type="nucleotide sequence ID" value="NZ_SMAA01000001.1"/>
</dbReference>
<evidence type="ECO:0000313" key="2">
    <source>
        <dbReference type="Proteomes" id="UP000295188"/>
    </source>
</evidence>
<reference evidence="1 2" key="1">
    <citation type="submission" date="2019-03" db="EMBL/GenBank/DDBJ databases">
        <title>Genomic Encyclopedia of Type Strains, Phase IV (KMG-IV): sequencing the most valuable type-strain genomes for metagenomic binning, comparative biology and taxonomic classification.</title>
        <authorList>
            <person name="Goeker M."/>
        </authorList>
    </citation>
    <scope>NUCLEOTIDE SEQUENCE [LARGE SCALE GENOMIC DNA]</scope>
    <source>
        <strain evidence="1 2">DSM 20467</strain>
    </source>
</reference>
<organism evidence="1 2">
    <name type="scientific">Pectinatus cerevisiiphilus</name>
    <dbReference type="NCBI Taxonomy" id="86956"/>
    <lineage>
        <taxon>Bacteria</taxon>
        <taxon>Bacillati</taxon>
        <taxon>Bacillota</taxon>
        <taxon>Negativicutes</taxon>
        <taxon>Selenomonadales</taxon>
        <taxon>Selenomonadaceae</taxon>
        <taxon>Pectinatus</taxon>
    </lineage>
</organism>
<evidence type="ECO:0008006" key="3">
    <source>
        <dbReference type="Google" id="ProtNLM"/>
    </source>
</evidence>